<name>A0A8H7DA04_9AGAR</name>
<reference evidence="2" key="1">
    <citation type="submission" date="2020-05" db="EMBL/GenBank/DDBJ databases">
        <title>Mycena genomes resolve the evolution of fungal bioluminescence.</title>
        <authorList>
            <person name="Tsai I.J."/>
        </authorList>
    </citation>
    <scope>NUCLEOTIDE SEQUENCE</scope>
    <source>
        <strain evidence="2">CCC161011</strain>
    </source>
</reference>
<evidence type="ECO:0000313" key="3">
    <source>
        <dbReference type="Proteomes" id="UP000620124"/>
    </source>
</evidence>
<comment type="caution">
    <text evidence="2">The sequence shown here is derived from an EMBL/GenBank/DDBJ whole genome shotgun (WGS) entry which is preliminary data.</text>
</comment>
<accession>A0A8H7DA04</accession>
<keyword evidence="1" id="KW-0472">Membrane</keyword>
<proteinExistence type="predicted"/>
<dbReference type="AlphaFoldDB" id="A0A8H7DA04"/>
<gene>
    <name evidence="2" type="ORF">MVEN_00376400</name>
</gene>
<sequence>MSRCPHPHRVPPPKRHPLLLDCGSVANNCHHMSLLRHAPYFAYDARRLWLVYGLGLGFALLCDLIGIFALVRNHFGATAGFTDFLAATRNSERHDLEVRNAQGQRIRLRYGPLRNLPGRQAFAFPPQYLRGRGTPGLVPFSVDEAPTRWKTIRFQSPSKLGDHNE</sequence>
<keyword evidence="1" id="KW-0812">Transmembrane</keyword>
<keyword evidence="1" id="KW-1133">Transmembrane helix</keyword>
<evidence type="ECO:0000256" key="1">
    <source>
        <dbReference type="SAM" id="Phobius"/>
    </source>
</evidence>
<dbReference type="Proteomes" id="UP000620124">
    <property type="component" value="Unassembled WGS sequence"/>
</dbReference>
<keyword evidence="3" id="KW-1185">Reference proteome</keyword>
<organism evidence="2 3">
    <name type="scientific">Mycena venus</name>
    <dbReference type="NCBI Taxonomy" id="2733690"/>
    <lineage>
        <taxon>Eukaryota</taxon>
        <taxon>Fungi</taxon>
        <taxon>Dikarya</taxon>
        <taxon>Basidiomycota</taxon>
        <taxon>Agaricomycotina</taxon>
        <taxon>Agaricomycetes</taxon>
        <taxon>Agaricomycetidae</taxon>
        <taxon>Agaricales</taxon>
        <taxon>Marasmiineae</taxon>
        <taxon>Mycenaceae</taxon>
        <taxon>Mycena</taxon>
    </lineage>
</organism>
<protein>
    <submittedName>
        <fullName evidence="2">Uncharacterized protein</fullName>
    </submittedName>
</protein>
<feature type="transmembrane region" description="Helical" evidence="1">
    <location>
        <begin position="49"/>
        <end position="71"/>
    </location>
</feature>
<evidence type="ECO:0000313" key="2">
    <source>
        <dbReference type="EMBL" id="KAF7365052.1"/>
    </source>
</evidence>
<dbReference type="OrthoDB" id="2965932at2759"/>
<dbReference type="EMBL" id="JACAZI010000003">
    <property type="protein sequence ID" value="KAF7365052.1"/>
    <property type="molecule type" value="Genomic_DNA"/>
</dbReference>